<keyword evidence="4" id="KW-1185">Reference proteome</keyword>
<evidence type="ECO:0000313" key="4">
    <source>
        <dbReference type="Proteomes" id="UP000824120"/>
    </source>
</evidence>
<comment type="caution">
    <text evidence="3">The sequence shown here is derived from an EMBL/GenBank/DDBJ whole genome shotgun (WGS) entry which is preliminary data.</text>
</comment>
<keyword evidence="2" id="KW-1133">Transmembrane helix</keyword>
<feature type="compositionally biased region" description="Polar residues" evidence="1">
    <location>
        <begin position="227"/>
        <end position="242"/>
    </location>
</feature>
<feature type="region of interest" description="Disordered" evidence="1">
    <location>
        <begin position="225"/>
        <end position="247"/>
    </location>
</feature>
<dbReference type="Proteomes" id="UP000824120">
    <property type="component" value="Chromosome 3"/>
</dbReference>
<evidence type="ECO:0000256" key="2">
    <source>
        <dbReference type="SAM" id="Phobius"/>
    </source>
</evidence>
<dbReference type="AlphaFoldDB" id="A0A9J5ZVE7"/>
<evidence type="ECO:0000256" key="1">
    <source>
        <dbReference type="SAM" id="MobiDB-lite"/>
    </source>
</evidence>
<organism evidence="3 4">
    <name type="scientific">Solanum commersonii</name>
    <name type="common">Commerson's wild potato</name>
    <name type="synonym">Commerson's nightshade</name>
    <dbReference type="NCBI Taxonomy" id="4109"/>
    <lineage>
        <taxon>Eukaryota</taxon>
        <taxon>Viridiplantae</taxon>
        <taxon>Streptophyta</taxon>
        <taxon>Embryophyta</taxon>
        <taxon>Tracheophyta</taxon>
        <taxon>Spermatophyta</taxon>
        <taxon>Magnoliopsida</taxon>
        <taxon>eudicotyledons</taxon>
        <taxon>Gunneridae</taxon>
        <taxon>Pentapetalae</taxon>
        <taxon>asterids</taxon>
        <taxon>lamiids</taxon>
        <taxon>Solanales</taxon>
        <taxon>Solanaceae</taxon>
        <taxon>Solanoideae</taxon>
        <taxon>Solaneae</taxon>
        <taxon>Solanum</taxon>
    </lineage>
</organism>
<evidence type="ECO:0000313" key="3">
    <source>
        <dbReference type="EMBL" id="KAG5615954.1"/>
    </source>
</evidence>
<name>A0A9J5ZVE7_SOLCO</name>
<reference evidence="3 4" key="1">
    <citation type="submission" date="2020-09" db="EMBL/GenBank/DDBJ databases">
        <title>De no assembly of potato wild relative species, Solanum commersonii.</title>
        <authorList>
            <person name="Cho K."/>
        </authorList>
    </citation>
    <scope>NUCLEOTIDE SEQUENCE [LARGE SCALE GENOMIC DNA]</scope>
    <source>
        <strain evidence="3">LZ3.2</strain>
        <tissue evidence="3">Leaf</tissue>
    </source>
</reference>
<keyword evidence="2" id="KW-0472">Membrane</keyword>
<feature type="compositionally biased region" description="Basic and acidic residues" evidence="1">
    <location>
        <begin position="321"/>
        <end position="344"/>
    </location>
</feature>
<feature type="transmembrane region" description="Helical" evidence="2">
    <location>
        <begin position="124"/>
        <end position="143"/>
    </location>
</feature>
<feature type="compositionally biased region" description="Acidic residues" evidence="1">
    <location>
        <begin position="345"/>
        <end position="370"/>
    </location>
</feature>
<dbReference type="OrthoDB" id="1194650at2759"/>
<accession>A0A9J5ZVE7</accession>
<dbReference type="EMBL" id="JACXVP010000003">
    <property type="protein sequence ID" value="KAG5615954.1"/>
    <property type="molecule type" value="Genomic_DNA"/>
</dbReference>
<sequence length="397" mass="45765">MAEIDNYQDSSAQSSDDVESSNGKSDSEDESSRDTQTDDEDEDPLSRKIYDDFKGTCFGHLRHIPEHFKLNGQMGEKFYYKVTKNKSITATTLMRLIKGSKLSKEQKLKCSLKQSEVFNERGNALYALYGFSWAFLVLIYEAFPHLEKYAKKSLDSPLPISHLLRWHIAKNENIILLKVVHPYLTPTVRDTKKNYLATLKPYVDVVKDTILDALKANLKNVEDEYLSNHNPNQPCENSVPSTSKDESLCEQSMVEIVAYVREEKLRRNEKNKKKKVDDDNFSAPTVDDEILPLAIIDDDLAIIDEYFAEENLEENDEEKEEEKLEEKKEEESEEKNMEEKKNEENEASGEEEEKITENEEEEKLEEEDLATDVAELEKEIDVMDIMMELNGEVGGDE</sequence>
<feature type="region of interest" description="Disordered" evidence="1">
    <location>
        <begin position="309"/>
        <end position="373"/>
    </location>
</feature>
<proteinExistence type="predicted"/>
<protein>
    <submittedName>
        <fullName evidence="3">Uncharacterized protein</fullName>
    </submittedName>
</protein>
<feature type="compositionally biased region" description="Acidic residues" evidence="1">
    <location>
        <begin position="309"/>
        <end position="320"/>
    </location>
</feature>
<gene>
    <name evidence="3" type="ORF">H5410_015778</name>
</gene>
<feature type="region of interest" description="Disordered" evidence="1">
    <location>
        <begin position="1"/>
        <end position="46"/>
    </location>
</feature>
<keyword evidence="2" id="KW-0812">Transmembrane</keyword>